<accession>A0A7R9G1V9</accession>
<reference evidence="2" key="1">
    <citation type="submission" date="2020-11" db="EMBL/GenBank/DDBJ databases">
        <authorList>
            <person name="Tran Van P."/>
        </authorList>
    </citation>
    <scope>NUCLEOTIDE SEQUENCE</scope>
</reference>
<proteinExistence type="predicted"/>
<gene>
    <name evidence="2" type="ORF">TSIB3V08_LOCUS6637</name>
</gene>
<sequence length="252" mass="29165">MLNGARRKQREANHLPPEASLGVMFLNQKSYVRRGFLLTWHEQWVSTPAQNKLRSIRDGVLRWPSSIRKSRREEVIVTRLCVGHTSLTHGFLLRGDPPPLCEFCDAPLRFWSQMVYQADCMDMINSFLVDAPPFYIVDEFRHDKQIWDIYFEIYKLVFCVLKRLGTHCESERVNRSSCGSTNLDHAGYTIRVLYRLSPKMAWPTLLSTSTVLLNSAGIPLSGPSQGRNDDKRRKRVRPFSPQIEETQEVVKP</sequence>
<dbReference type="AlphaFoldDB" id="A0A7R9G1V9"/>
<evidence type="ECO:0000256" key="1">
    <source>
        <dbReference type="SAM" id="MobiDB-lite"/>
    </source>
</evidence>
<feature type="region of interest" description="Disordered" evidence="1">
    <location>
        <begin position="221"/>
        <end position="252"/>
    </location>
</feature>
<organism evidence="2">
    <name type="scientific">Timema shepardi</name>
    <name type="common">Walking stick</name>
    <dbReference type="NCBI Taxonomy" id="629360"/>
    <lineage>
        <taxon>Eukaryota</taxon>
        <taxon>Metazoa</taxon>
        <taxon>Ecdysozoa</taxon>
        <taxon>Arthropoda</taxon>
        <taxon>Hexapoda</taxon>
        <taxon>Insecta</taxon>
        <taxon>Pterygota</taxon>
        <taxon>Neoptera</taxon>
        <taxon>Polyneoptera</taxon>
        <taxon>Phasmatodea</taxon>
        <taxon>Timematodea</taxon>
        <taxon>Timematoidea</taxon>
        <taxon>Timematidae</taxon>
        <taxon>Timema</taxon>
    </lineage>
</organism>
<dbReference type="EMBL" id="OC002897">
    <property type="protein sequence ID" value="CAD7262532.1"/>
    <property type="molecule type" value="Genomic_DNA"/>
</dbReference>
<name>A0A7R9G1V9_TIMSH</name>
<evidence type="ECO:0000313" key="2">
    <source>
        <dbReference type="EMBL" id="CAD7262532.1"/>
    </source>
</evidence>
<protein>
    <submittedName>
        <fullName evidence="2">Uncharacterized protein</fullName>
    </submittedName>
</protein>